<evidence type="ECO:0000313" key="7">
    <source>
        <dbReference type="EMBL" id="WZN43672.1"/>
    </source>
</evidence>
<sequence length="237" mass="25662">MTAAIIAGLGLGVFLSVSVGPVIFAIIKYSISNGWRAGISFALGVSVSDIMFVLLGNLASSFIGSLGAHTRIIGICGGILLICMGVYGLFFKKVRIVTGDERPEMFRTRDYAKIWLGGFLMNTLNPGVILFWLGVCVANAPLDVSYRFTMYTVCLLFVLSADILKVFVSDKIRHKLTLTNVLWLNRVAGVCMIIFGLALLYQVLLGGGISRIDGLMAANNNIHPVSNTFQFLMASSH</sequence>
<keyword evidence="8" id="KW-1185">Reference proteome</keyword>
<evidence type="ECO:0000256" key="1">
    <source>
        <dbReference type="ARBA" id="ARBA00004651"/>
    </source>
</evidence>
<dbReference type="Proteomes" id="UP001485459">
    <property type="component" value="Chromosome"/>
</dbReference>
<evidence type="ECO:0000256" key="5">
    <source>
        <dbReference type="ARBA" id="ARBA00023136"/>
    </source>
</evidence>
<evidence type="ECO:0000256" key="3">
    <source>
        <dbReference type="ARBA" id="ARBA00022692"/>
    </source>
</evidence>
<gene>
    <name evidence="7" type="ORF">WJU16_11610</name>
</gene>
<reference evidence="8" key="1">
    <citation type="submission" date="2024-03" db="EMBL/GenBank/DDBJ databases">
        <title>Chitinophaga horti sp. nov., isolated from garden soil.</title>
        <authorList>
            <person name="Lee D.S."/>
            <person name="Han D.M."/>
            <person name="Baek J.H."/>
            <person name="Choi D.G."/>
            <person name="Jeon J.H."/>
            <person name="Jeon C.O."/>
        </authorList>
    </citation>
    <scope>NUCLEOTIDE SEQUENCE [LARGE SCALE GENOMIC DNA]</scope>
    <source>
        <strain evidence="8">GPA1</strain>
    </source>
</reference>
<keyword evidence="4 6" id="KW-1133">Transmembrane helix</keyword>
<feature type="transmembrane region" description="Helical" evidence="6">
    <location>
        <begin position="112"/>
        <end position="142"/>
    </location>
</feature>
<evidence type="ECO:0000313" key="8">
    <source>
        <dbReference type="Proteomes" id="UP001485459"/>
    </source>
</evidence>
<protein>
    <submittedName>
        <fullName evidence="7">LysE family transporter</fullName>
    </submittedName>
</protein>
<feature type="transmembrane region" description="Helical" evidence="6">
    <location>
        <begin position="180"/>
        <end position="201"/>
    </location>
</feature>
<accession>A0ABZ2YWW9</accession>
<name>A0ABZ2YWW9_9BACT</name>
<dbReference type="InterPro" id="IPR001123">
    <property type="entry name" value="LeuE-type"/>
</dbReference>
<comment type="subcellular location">
    <subcellularLocation>
        <location evidence="1">Cell membrane</location>
        <topology evidence="1">Multi-pass membrane protein</topology>
    </subcellularLocation>
</comment>
<dbReference type="EMBL" id="CP149822">
    <property type="protein sequence ID" value="WZN43672.1"/>
    <property type="molecule type" value="Genomic_DNA"/>
</dbReference>
<organism evidence="7 8">
    <name type="scientific">Chitinophaga pollutisoli</name>
    <dbReference type="NCBI Taxonomy" id="3133966"/>
    <lineage>
        <taxon>Bacteria</taxon>
        <taxon>Pseudomonadati</taxon>
        <taxon>Bacteroidota</taxon>
        <taxon>Chitinophagia</taxon>
        <taxon>Chitinophagales</taxon>
        <taxon>Chitinophagaceae</taxon>
        <taxon>Chitinophaga</taxon>
    </lineage>
</organism>
<keyword evidence="3 6" id="KW-0812">Transmembrane</keyword>
<feature type="transmembrane region" description="Helical" evidence="6">
    <location>
        <begin position="6"/>
        <end position="27"/>
    </location>
</feature>
<evidence type="ECO:0000256" key="6">
    <source>
        <dbReference type="SAM" id="Phobius"/>
    </source>
</evidence>
<dbReference type="PANTHER" id="PTHR30086:SF20">
    <property type="entry name" value="ARGININE EXPORTER PROTEIN ARGO-RELATED"/>
    <property type="match status" value="1"/>
</dbReference>
<dbReference type="Pfam" id="PF01810">
    <property type="entry name" value="LysE"/>
    <property type="match status" value="1"/>
</dbReference>
<evidence type="ECO:0000256" key="2">
    <source>
        <dbReference type="ARBA" id="ARBA00022475"/>
    </source>
</evidence>
<dbReference type="PANTHER" id="PTHR30086">
    <property type="entry name" value="ARGININE EXPORTER PROTEIN ARGO"/>
    <property type="match status" value="1"/>
</dbReference>
<dbReference type="RefSeq" id="WP_341838475.1">
    <property type="nucleotide sequence ID" value="NZ_CP149822.1"/>
</dbReference>
<evidence type="ECO:0000256" key="4">
    <source>
        <dbReference type="ARBA" id="ARBA00022989"/>
    </source>
</evidence>
<proteinExistence type="predicted"/>
<feature type="transmembrane region" description="Helical" evidence="6">
    <location>
        <begin position="39"/>
        <end position="60"/>
    </location>
</feature>
<feature type="transmembrane region" description="Helical" evidence="6">
    <location>
        <begin position="72"/>
        <end position="91"/>
    </location>
</feature>
<keyword evidence="2" id="KW-1003">Cell membrane</keyword>
<feature type="transmembrane region" description="Helical" evidence="6">
    <location>
        <begin position="148"/>
        <end position="168"/>
    </location>
</feature>
<keyword evidence="5 6" id="KW-0472">Membrane</keyword>